<proteinExistence type="predicted"/>
<dbReference type="Proteomes" id="UP001189624">
    <property type="component" value="Chromosome 5"/>
</dbReference>
<evidence type="ECO:0000313" key="3">
    <source>
        <dbReference type="Proteomes" id="UP001189624"/>
    </source>
</evidence>
<gene>
    <name evidence="2" type="ORF">AYBTSS11_LOCUS16979</name>
</gene>
<feature type="compositionally biased region" description="Basic residues" evidence="1">
    <location>
        <begin position="28"/>
        <end position="41"/>
    </location>
</feature>
<feature type="region of interest" description="Disordered" evidence="1">
    <location>
        <begin position="28"/>
        <end position="51"/>
    </location>
</feature>
<evidence type="ECO:0000256" key="1">
    <source>
        <dbReference type="SAM" id="MobiDB-lite"/>
    </source>
</evidence>
<evidence type="ECO:0000313" key="2">
    <source>
        <dbReference type="EMBL" id="CAJ1957027.1"/>
    </source>
</evidence>
<protein>
    <submittedName>
        <fullName evidence="2">Uncharacterized protein</fullName>
    </submittedName>
</protein>
<dbReference type="Gramene" id="rna-AYBTSS11_LOCUS16979">
    <property type="protein sequence ID" value="CAJ1957027.1"/>
    <property type="gene ID" value="gene-AYBTSS11_LOCUS16979"/>
</dbReference>
<dbReference type="AlphaFoldDB" id="A0AA86VQQ9"/>
<keyword evidence="3" id="KW-1185">Reference proteome</keyword>
<feature type="non-terminal residue" evidence="2">
    <location>
        <position position="1"/>
    </location>
</feature>
<reference evidence="2" key="1">
    <citation type="submission" date="2023-10" db="EMBL/GenBank/DDBJ databases">
        <authorList>
            <person name="Domelevo Entfellner J.-B."/>
        </authorList>
    </citation>
    <scope>NUCLEOTIDE SEQUENCE</scope>
</reference>
<organism evidence="2 3">
    <name type="scientific">Sphenostylis stenocarpa</name>
    <dbReference type="NCBI Taxonomy" id="92480"/>
    <lineage>
        <taxon>Eukaryota</taxon>
        <taxon>Viridiplantae</taxon>
        <taxon>Streptophyta</taxon>
        <taxon>Embryophyta</taxon>
        <taxon>Tracheophyta</taxon>
        <taxon>Spermatophyta</taxon>
        <taxon>Magnoliopsida</taxon>
        <taxon>eudicotyledons</taxon>
        <taxon>Gunneridae</taxon>
        <taxon>Pentapetalae</taxon>
        <taxon>rosids</taxon>
        <taxon>fabids</taxon>
        <taxon>Fabales</taxon>
        <taxon>Fabaceae</taxon>
        <taxon>Papilionoideae</taxon>
        <taxon>50 kb inversion clade</taxon>
        <taxon>NPAAA clade</taxon>
        <taxon>indigoferoid/millettioid clade</taxon>
        <taxon>Phaseoleae</taxon>
        <taxon>Sphenostylis</taxon>
    </lineage>
</organism>
<dbReference type="EMBL" id="OY731402">
    <property type="protein sequence ID" value="CAJ1957027.1"/>
    <property type="molecule type" value="Genomic_DNA"/>
</dbReference>
<sequence length="51" mass="5446">RVWGQNLTIGRFMPNSEELLLLKPLKKGGKSPKAKIAKGGKSRTNQVGAAA</sequence>
<accession>A0AA86VQQ9</accession>
<name>A0AA86VQQ9_9FABA</name>